<dbReference type="InterPro" id="IPR033932">
    <property type="entry name" value="YtcJ-like"/>
</dbReference>
<dbReference type="CDD" id="cd01300">
    <property type="entry name" value="YtcJ_like"/>
    <property type="match status" value="1"/>
</dbReference>
<accession>A0A165AID7</accession>
<dbReference type="Gene3D" id="3.10.310.70">
    <property type="match status" value="1"/>
</dbReference>
<dbReference type="AlphaFoldDB" id="A0A165AID7"/>
<dbReference type="GeneID" id="28898912"/>
<dbReference type="Gene3D" id="2.30.40.10">
    <property type="entry name" value="Urease, subunit C, domain 1"/>
    <property type="match status" value="1"/>
</dbReference>
<dbReference type="InterPro" id="IPR032466">
    <property type="entry name" value="Metal_Hydrolase"/>
</dbReference>
<gene>
    <name evidence="2" type="ORF">L228DRAFT_253774</name>
</gene>
<dbReference type="Proteomes" id="UP000076632">
    <property type="component" value="Unassembled WGS sequence"/>
</dbReference>
<dbReference type="InterPro" id="IPR013108">
    <property type="entry name" value="Amidohydro_3"/>
</dbReference>
<evidence type="ECO:0000259" key="1">
    <source>
        <dbReference type="Pfam" id="PF07969"/>
    </source>
</evidence>
<dbReference type="OrthoDB" id="3501663at2759"/>
<dbReference type="Gene3D" id="3.20.20.140">
    <property type="entry name" value="Metal-dependent hydrolases"/>
    <property type="match status" value="1"/>
</dbReference>
<evidence type="ECO:0000313" key="2">
    <source>
        <dbReference type="EMBL" id="KZF20528.1"/>
    </source>
</evidence>
<dbReference type="STRING" id="1328760.A0A165AID7"/>
<dbReference type="RefSeq" id="XP_018186083.1">
    <property type="nucleotide sequence ID" value="XM_018333775.1"/>
</dbReference>
<evidence type="ECO:0000313" key="3">
    <source>
        <dbReference type="Proteomes" id="UP000076632"/>
    </source>
</evidence>
<organism evidence="2 3">
    <name type="scientific">Xylona heveae (strain CBS 132557 / TC161)</name>
    <dbReference type="NCBI Taxonomy" id="1328760"/>
    <lineage>
        <taxon>Eukaryota</taxon>
        <taxon>Fungi</taxon>
        <taxon>Dikarya</taxon>
        <taxon>Ascomycota</taxon>
        <taxon>Pezizomycotina</taxon>
        <taxon>Xylonomycetes</taxon>
        <taxon>Xylonales</taxon>
        <taxon>Xylonaceae</taxon>
        <taxon>Xylona</taxon>
    </lineage>
</organism>
<reference evidence="2 3" key="1">
    <citation type="journal article" date="2016" name="Fungal Biol.">
        <title>The genome of Xylona heveae provides a window into fungal endophytism.</title>
        <authorList>
            <person name="Gazis R."/>
            <person name="Kuo A."/>
            <person name="Riley R."/>
            <person name="LaButti K."/>
            <person name="Lipzen A."/>
            <person name="Lin J."/>
            <person name="Amirebrahimi M."/>
            <person name="Hesse C.N."/>
            <person name="Spatafora J.W."/>
            <person name="Henrissat B."/>
            <person name="Hainaut M."/>
            <person name="Grigoriev I.V."/>
            <person name="Hibbett D.S."/>
        </authorList>
    </citation>
    <scope>NUCLEOTIDE SEQUENCE [LARGE SCALE GENOMIC DNA]</scope>
    <source>
        <strain evidence="2 3">TC161</strain>
    </source>
</reference>
<dbReference type="GO" id="GO:0016810">
    <property type="term" value="F:hydrolase activity, acting on carbon-nitrogen (but not peptide) bonds"/>
    <property type="evidence" value="ECO:0007669"/>
    <property type="project" value="InterPro"/>
</dbReference>
<dbReference type="PANTHER" id="PTHR22642">
    <property type="entry name" value="IMIDAZOLONEPROPIONASE"/>
    <property type="match status" value="1"/>
</dbReference>
<sequence>MATIFKNGKFFKGVEAEKANSGATAECMITNHDLITYIGPEDNPLVANALSDASTTTVDLAGKWVLPGFIDGHMHLLLLGSALKRVNLEPCKSLDDIRAAIKQYALSNPHVPRILCRGWMHPMTNGVALASMIDDLDPRPIFIDSKDLHSTWCNSAALAELGVETEPNPDGGEIHRDEHGRASGLISEAAAQVFVWPHIARVQPLEDKLASFKAAINAYSAAGYTGMVDMAMDENAWEALQILQSRERLPVRLAAHWLINPKSTVEENLAQVNRAIELHKQFNAETSPDLRIAGIKVICDGVVDACTAALCEPYASNGSSCEPLWREDMLRSVVKHADAAGLQCALHAIGDKAVKMAIDALEDACGPGKRHRIEHLEVTRPEDAQRLGKLGITASVQAVHADPAILRAWPKLLGHERCGRAFAYKDFLDQGAALALGTDSPTAPYFALPNIYTATTRRSAREPESVETVNDHFALSLAQGLSAASKGSAYSCFADKFTGSLQQGLKADFAIVDMDFTAENLLKAKVCETWFDGQKVFQRASPHQFIVPK</sequence>
<dbReference type="OMA" id="HEPQMDE"/>
<dbReference type="SUPFAM" id="SSF51338">
    <property type="entry name" value="Composite domain of metallo-dependent hydrolases"/>
    <property type="match status" value="1"/>
</dbReference>
<dbReference type="InterPro" id="IPR011059">
    <property type="entry name" value="Metal-dep_hydrolase_composite"/>
</dbReference>
<keyword evidence="2" id="KW-0378">Hydrolase</keyword>
<dbReference type="InParanoid" id="A0A165AID7"/>
<name>A0A165AID7_XYLHT</name>
<dbReference type="PANTHER" id="PTHR22642:SF20">
    <property type="entry name" value="AMIDOHYDROLASE 3 DOMAIN-CONTAINING PROTEIN"/>
    <property type="match status" value="1"/>
</dbReference>
<keyword evidence="3" id="KW-1185">Reference proteome</keyword>
<protein>
    <submittedName>
        <fullName evidence="2">Amidohydrolase 3</fullName>
    </submittedName>
</protein>
<feature type="domain" description="Amidohydrolase 3" evidence="1">
    <location>
        <begin position="57"/>
        <end position="537"/>
    </location>
</feature>
<proteinExistence type="predicted"/>
<dbReference type="SUPFAM" id="SSF51556">
    <property type="entry name" value="Metallo-dependent hydrolases"/>
    <property type="match status" value="1"/>
</dbReference>
<dbReference type="EMBL" id="KV407462">
    <property type="protein sequence ID" value="KZF20528.1"/>
    <property type="molecule type" value="Genomic_DNA"/>
</dbReference>
<dbReference type="Pfam" id="PF07969">
    <property type="entry name" value="Amidohydro_3"/>
    <property type="match status" value="1"/>
</dbReference>